<evidence type="ECO:0000256" key="7">
    <source>
        <dbReference type="PROSITE-ProRule" id="PRU10141"/>
    </source>
</evidence>
<feature type="binding site" evidence="7">
    <location>
        <position position="49"/>
    </location>
    <ligand>
        <name>ATP</name>
        <dbReference type="ChEBI" id="CHEBI:30616"/>
    </ligand>
</feature>
<accession>W0RAK2</accession>
<evidence type="ECO:0000256" key="2">
    <source>
        <dbReference type="ARBA" id="ARBA00022527"/>
    </source>
</evidence>
<keyword evidence="8" id="KW-0472">Membrane</keyword>
<dbReference type="PANTHER" id="PTHR43289">
    <property type="entry name" value="MITOGEN-ACTIVATED PROTEIN KINASE KINASE KINASE 20-RELATED"/>
    <property type="match status" value="1"/>
</dbReference>
<dbReference type="RefSeq" id="WP_025409680.1">
    <property type="nucleotide sequence ID" value="NZ_CP007128.1"/>
</dbReference>
<dbReference type="EMBL" id="CP007128">
    <property type="protein sequence ID" value="AHG88134.1"/>
    <property type="molecule type" value="Genomic_DNA"/>
</dbReference>
<dbReference type="HOGENOM" id="CLU_596850_0_0_0"/>
<dbReference type="InterPro" id="IPR000719">
    <property type="entry name" value="Prot_kinase_dom"/>
</dbReference>
<dbReference type="PROSITE" id="PS00107">
    <property type="entry name" value="PROTEIN_KINASE_ATP"/>
    <property type="match status" value="1"/>
</dbReference>
<dbReference type="GO" id="GO:0005524">
    <property type="term" value="F:ATP binding"/>
    <property type="evidence" value="ECO:0007669"/>
    <property type="project" value="UniProtKB-UniRule"/>
</dbReference>
<dbReference type="Gene3D" id="1.10.510.10">
    <property type="entry name" value="Transferase(Phosphotransferase) domain 1"/>
    <property type="match status" value="1"/>
</dbReference>
<dbReference type="InterPro" id="IPR017441">
    <property type="entry name" value="Protein_kinase_ATP_BS"/>
</dbReference>
<dbReference type="KEGG" id="gba:J421_0597"/>
<dbReference type="Proteomes" id="UP000019151">
    <property type="component" value="Chromosome"/>
</dbReference>
<keyword evidence="8" id="KW-0812">Transmembrane</keyword>
<evidence type="ECO:0000256" key="3">
    <source>
        <dbReference type="ARBA" id="ARBA00022679"/>
    </source>
</evidence>
<keyword evidence="8" id="KW-1133">Transmembrane helix</keyword>
<dbReference type="STRING" id="861299.J421_0597"/>
<evidence type="ECO:0000313" key="10">
    <source>
        <dbReference type="EMBL" id="AHG88134.1"/>
    </source>
</evidence>
<keyword evidence="5 10" id="KW-0418">Kinase</keyword>
<evidence type="ECO:0000259" key="9">
    <source>
        <dbReference type="PROSITE" id="PS50011"/>
    </source>
</evidence>
<dbReference type="AlphaFoldDB" id="W0RAK2"/>
<keyword evidence="4 7" id="KW-0547">Nucleotide-binding</keyword>
<evidence type="ECO:0000256" key="6">
    <source>
        <dbReference type="ARBA" id="ARBA00022840"/>
    </source>
</evidence>
<dbReference type="SMART" id="SM00220">
    <property type="entry name" value="S_TKc"/>
    <property type="match status" value="1"/>
</dbReference>
<keyword evidence="6 7" id="KW-0067">ATP-binding</keyword>
<dbReference type="Pfam" id="PF00069">
    <property type="entry name" value="Pkinase"/>
    <property type="match status" value="1"/>
</dbReference>
<evidence type="ECO:0000256" key="5">
    <source>
        <dbReference type="ARBA" id="ARBA00022777"/>
    </source>
</evidence>
<dbReference type="PANTHER" id="PTHR43289:SF6">
    <property type="entry name" value="SERINE_THREONINE-PROTEIN KINASE NEKL-3"/>
    <property type="match status" value="1"/>
</dbReference>
<keyword evidence="3" id="KW-0808">Transferase</keyword>
<dbReference type="CDD" id="cd14014">
    <property type="entry name" value="STKc_PknB_like"/>
    <property type="match status" value="1"/>
</dbReference>
<feature type="domain" description="Protein kinase" evidence="9">
    <location>
        <begin position="20"/>
        <end position="284"/>
    </location>
</feature>
<dbReference type="InterPro" id="IPR011009">
    <property type="entry name" value="Kinase-like_dom_sf"/>
</dbReference>
<dbReference type="PROSITE" id="PS50011">
    <property type="entry name" value="PROTEIN_KINASE_DOM"/>
    <property type="match status" value="1"/>
</dbReference>
<name>W0RAK2_9BACT</name>
<dbReference type="GO" id="GO:0004674">
    <property type="term" value="F:protein serine/threonine kinase activity"/>
    <property type="evidence" value="ECO:0007669"/>
    <property type="project" value="UniProtKB-KW"/>
</dbReference>
<evidence type="ECO:0000256" key="8">
    <source>
        <dbReference type="SAM" id="Phobius"/>
    </source>
</evidence>
<reference evidence="10 11" key="1">
    <citation type="journal article" date="2014" name="Genome Announc.">
        <title>Genome Sequence and Methylome of Soil Bacterium Gemmatirosa kalamazoonensis KBS708T, a Member of the Rarely Cultivated Gemmatimonadetes Phylum.</title>
        <authorList>
            <person name="Debruyn J.M."/>
            <person name="Radosevich M."/>
            <person name="Wommack K.E."/>
            <person name="Polson S.W."/>
            <person name="Hauser L.J."/>
            <person name="Fawaz M.N."/>
            <person name="Korlach J."/>
            <person name="Tsai Y.C."/>
        </authorList>
    </citation>
    <scope>NUCLEOTIDE SEQUENCE [LARGE SCALE GENOMIC DNA]</scope>
    <source>
        <strain evidence="10 11">KBS708</strain>
    </source>
</reference>
<proteinExistence type="predicted"/>
<gene>
    <name evidence="10" type="ORF">J421_0597</name>
</gene>
<dbReference type="Gene3D" id="3.30.200.20">
    <property type="entry name" value="Phosphorylase Kinase, domain 1"/>
    <property type="match status" value="1"/>
</dbReference>
<dbReference type="FunCoup" id="W0RAK2">
    <property type="interactions" value="139"/>
</dbReference>
<keyword evidence="11" id="KW-1185">Reference proteome</keyword>
<keyword evidence="2" id="KW-0723">Serine/threonine-protein kinase</keyword>
<protein>
    <recommendedName>
        <fullName evidence="1">non-specific serine/threonine protein kinase</fullName>
        <ecNumber evidence="1">2.7.11.1</ecNumber>
    </recommendedName>
</protein>
<dbReference type="PROSITE" id="PS00108">
    <property type="entry name" value="PROTEIN_KINASE_ST"/>
    <property type="match status" value="1"/>
</dbReference>
<evidence type="ECO:0000256" key="4">
    <source>
        <dbReference type="ARBA" id="ARBA00022741"/>
    </source>
</evidence>
<dbReference type="InParanoid" id="W0RAK2"/>
<dbReference type="OrthoDB" id="9762169at2"/>
<evidence type="ECO:0000313" key="11">
    <source>
        <dbReference type="Proteomes" id="UP000019151"/>
    </source>
</evidence>
<organism evidence="10 11">
    <name type="scientific">Gemmatirosa kalamazoonensis</name>
    <dbReference type="NCBI Taxonomy" id="861299"/>
    <lineage>
        <taxon>Bacteria</taxon>
        <taxon>Pseudomonadati</taxon>
        <taxon>Gemmatimonadota</taxon>
        <taxon>Gemmatimonadia</taxon>
        <taxon>Gemmatimonadales</taxon>
        <taxon>Gemmatimonadaceae</taxon>
        <taxon>Gemmatirosa</taxon>
    </lineage>
</organism>
<evidence type="ECO:0000256" key="1">
    <source>
        <dbReference type="ARBA" id="ARBA00012513"/>
    </source>
</evidence>
<dbReference type="FunFam" id="1.10.510.10:FF:000021">
    <property type="entry name" value="Serine/threonine protein kinase"/>
    <property type="match status" value="1"/>
</dbReference>
<dbReference type="EC" id="2.7.11.1" evidence="1"/>
<sequence length="458" mass="48743">MSIDIATLRPKLEAALGEQLQLGDLLGQGGFAAVFRAHDPFLERDVAIKVLDPSLAVDAALEEQFLHEARTIAAAEHPHIVPLYSAESHGGLLYLVMRLVPGRSLADRIAEGKLPPAEAARIARECAGALAAAHAVGVVHRDIKPANILLDTAGNASVSDFGIALVTSRPAHELPGSTTGTPHYMSPEQSLGERVDGRADVYALGVVLYEMLTGTPPYPGRNATEVIAKHISAPIPRLSDREPETPAALVRLVDRMLAKDPADRPTAAELVNELAAASTPDGLLTPSQVRRRRWRRRGIYLTIAAVSAGAVLVVAVRIAVQAMAFFAGRGGGADPALLESGGAVPDSIVRLARAAGSVGANERVDLVFIQANHTFADALLLTDSSIIRVRPGGSIRRSIEASDVNLQPLKRGHSAGGLLIVKQRGAAPDTFYQDLSTREAFRLATEFSTWQRAKRARR</sequence>
<dbReference type="eggNOG" id="COG0515">
    <property type="taxonomic scope" value="Bacteria"/>
</dbReference>
<dbReference type="SUPFAM" id="SSF56112">
    <property type="entry name" value="Protein kinase-like (PK-like)"/>
    <property type="match status" value="1"/>
</dbReference>
<feature type="transmembrane region" description="Helical" evidence="8">
    <location>
        <begin position="299"/>
        <end position="320"/>
    </location>
</feature>
<dbReference type="InterPro" id="IPR008271">
    <property type="entry name" value="Ser/Thr_kinase_AS"/>
</dbReference>